<dbReference type="EMBL" id="JADBEK010000001">
    <property type="protein sequence ID" value="MBE1583087.1"/>
    <property type="molecule type" value="Genomic_DNA"/>
</dbReference>
<dbReference type="InterPro" id="IPR011249">
    <property type="entry name" value="Metalloenz_LuxS/M16"/>
</dbReference>
<keyword evidence="5" id="KW-1185">Reference proteome</keyword>
<feature type="compositionally biased region" description="Pro residues" evidence="1">
    <location>
        <begin position="1"/>
        <end position="12"/>
    </location>
</feature>
<evidence type="ECO:0000256" key="1">
    <source>
        <dbReference type="SAM" id="MobiDB-lite"/>
    </source>
</evidence>
<evidence type="ECO:0000313" key="5">
    <source>
        <dbReference type="Proteomes" id="UP000633509"/>
    </source>
</evidence>
<dbReference type="InterPro" id="IPR050361">
    <property type="entry name" value="MPP/UQCRC_Complex"/>
</dbReference>
<dbReference type="RefSeq" id="WP_192784248.1">
    <property type="nucleotide sequence ID" value="NZ_JADBEK010000001.1"/>
</dbReference>
<reference evidence="4 5" key="1">
    <citation type="submission" date="2020-10" db="EMBL/GenBank/DDBJ databases">
        <title>Sequencing the genomes of 1000 actinobacteria strains.</title>
        <authorList>
            <person name="Klenk H.-P."/>
        </authorList>
    </citation>
    <scope>NUCLEOTIDE SEQUENCE [LARGE SCALE GENOMIC DNA]</scope>
    <source>
        <strain evidence="4 5">DSM 43173</strain>
    </source>
</reference>
<dbReference type="PANTHER" id="PTHR11851:SF224">
    <property type="entry name" value="PROCESSING PROTEASE"/>
    <property type="match status" value="1"/>
</dbReference>
<dbReference type="Pfam" id="PF05193">
    <property type="entry name" value="Peptidase_M16_C"/>
    <property type="match status" value="1"/>
</dbReference>
<feature type="region of interest" description="Disordered" evidence="1">
    <location>
        <begin position="1"/>
        <end position="21"/>
    </location>
</feature>
<gene>
    <name evidence="4" type="ORF">H4W80_001345</name>
</gene>
<organism evidence="4 5">
    <name type="scientific">Nonomuraea angiospora</name>
    <dbReference type="NCBI Taxonomy" id="46172"/>
    <lineage>
        <taxon>Bacteria</taxon>
        <taxon>Bacillati</taxon>
        <taxon>Actinomycetota</taxon>
        <taxon>Actinomycetes</taxon>
        <taxon>Streptosporangiales</taxon>
        <taxon>Streptosporangiaceae</taxon>
        <taxon>Nonomuraea</taxon>
    </lineage>
</organism>
<sequence length="472" mass="49384">MTGTSPPRPPLPKAQDGGLPAAHTTALDTGLRTTYIDLPGRDVAAVQLLFAGGGAHDPPELQGLSHVLAHTLILASATRGPAEFALAVEGTGATFTAGCDPDGAHVDVVAPATRLVPALRLLAEAVTRPALDARTIRQIVDRRLVEIRRAGADPHHRAVQLFAAAVHPGHGHGRPAGGTTESINRLRQQHLQEFYDHRIGPQHAHLIVAGDLSATRIRHQVEQAFGAWRKPSHPPPRLTPAAAGAGRCLITHLPGAKQAALVLGRAGPVLPLGSRAGLEIAVHALGGWSGSRINQLLREERGHAYGVQGWLVSRPAAPGRHQCTLQLRAATANPDLGHTARELIDTAAAAAGGDLTPADLRSAADHLIGVQGVRWEAARHLIEAYAHLVRKGYPPGFLQRRTAAIAAALGTDRPAVDSDRPAIATATAIATVDPRHLRPEHLTLAVAGDADIIHPALSAIGLAPEIVEGNPP</sequence>
<dbReference type="InterPro" id="IPR011765">
    <property type="entry name" value="Pept_M16_N"/>
</dbReference>
<dbReference type="SUPFAM" id="SSF63411">
    <property type="entry name" value="LuxS/MPP-like metallohydrolase"/>
    <property type="match status" value="2"/>
</dbReference>
<dbReference type="Proteomes" id="UP000633509">
    <property type="component" value="Unassembled WGS sequence"/>
</dbReference>
<feature type="domain" description="Peptidase M16 C-terminal" evidence="3">
    <location>
        <begin position="188"/>
        <end position="363"/>
    </location>
</feature>
<evidence type="ECO:0000313" key="4">
    <source>
        <dbReference type="EMBL" id="MBE1583087.1"/>
    </source>
</evidence>
<feature type="domain" description="Peptidase M16 N-terminal" evidence="2">
    <location>
        <begin position="36"/>
        <end position="156"/>
    </location>
</feature>
<comment type="caution">
    <text evidence="4">The sequence shown here is derived from an EMBL/GenBank/DDBJ whole genome shotgun (WGS) entry which is preliminary data.</text>
</comment>
<dbReference type="PANTHER" id="PTHR11851">
    <property type="entry name" value="METALLOPROTEASE"/>
    <property type="match status" value="1"/>
</dbReference>
<proteinExistence type="predicted"/>
<evidence type="ECO:0000259" key="2">
    <source>
        <dbReference type="Pfam" id="PF00675"/>
    </source>
</evidence>
<protein>
    <submittedName>
        <fullName evidence="4">Zn-dependent peptidase</fullName>
    </submittedName>
</protein>
<dbReference type="InterPro" id="IPR007863">
    <property type="entry name" value="Peptidase_M16_C"/>
</dbReference>
<name>A0ABR9LR06_9ACTN</name>
<dbReference type="Gene3D" id="3.30.830.10">
    <property type="entry name" value="Metalloenzyme, LuxS/M16 peptidase-like"/>
    <property type="match status" value="2"/>
</dbReference>
<accession>A0ABR9LR06</accession>
<evidence type="ECO:0000259" key="3">
    <source>
        <dbReference type="Pfam" id="PF05193"/>
    </source>
</evidence>
<dbReference type="Pfam" id="PF00675">
    <property type="entry name" value="Peptidase_M16"/>
    <property type="match status" value="1"/>
</dbReference>